<evidence type="ECO:0000256" key="1">
    <source>
        <dbReference type="ARBA" id="ARBA00004479"/>
    </source>
</evidence>
<protein>
    <submittedName>
        <fullName evidence="8">Receptor-like protein EIX2</fullName>
    </submittedName>
</protein>
<dbReference type="Pfam" id="PF00560">
    <property type="entry name" value="LRR_1"/>
    <property type="match status" value="4"/>
</dbReference>
<dbReference type="PANTHER" id="PTHR48063:SF112">
    <property type="entry name" value="RECEPTOR LIKE PROTEIN 30-LIKE"/>
    <property type="match status" value="1"/>
</dbReference>
<dbReference type="EMBL" id="BQNB010015265">
    <property type="protein sequence ID" value="GJT37940.1"/>
    <property type="molecule type" value="Genomic_DNA"/>
</dbReference>
<keyword evidence="4 7" id="KW-1133">Transmembrane helix</keyword>
<reference evidence="8" key="1">
    <citation type="journal article" date="2022" name="Int. J. Mol. Sci.">
        <title>Draft Genome of Tanacetum Coccineum: Genomic Comparison of Closely Related Tanacetum-Family Plants.</title>
        <authorList>
            <person name="Yamashiro T."/>
            <person name="Shiraishi A."/>
            <person name="Nakayama K."/>
            <person name="Satake H."/>
        </authorList>
    </citation>
    <scope>NUCLEOTIDE SEQUENCE</scope>
</reference>
<evidence type="ECO:0000313" key="9">
    <source>
        <dbReference type="Proteomes" id="UP001151760"/>
    </source>
</evidence>
<evidence type="ECO:0000256" key="4">
    <source>
        <dbReference type="ARBA" id="ARBA00022989"/>
    </source>
</evidence>
<gene>
    <name evidence="8" type="ORF">Tco_0937805</name>
</gene>
<evidence type="ECO:0000256" key="7">
    <source>
        <dbReference type="SAM" id="Phobius"/>
    </source>
</evidence>
<dbReference type="PANTHER" id="PTHR48063">
    <property type="entry name" value="LRR RECEPTOR-LIKE KINASE"/>
    <property type="match status" value="1"/>
</dbReference>
<dbReference type="InterPro" id="IPR046956">
    <property type="entry name" value="RLP23-like"/>
</dbReference>
<comment type="caution">
    <text evidence="8">The sequence shown here is derived from an EMBL/GenBank/DDBJ whole genome shotgun (WGS) entry which is preliminary data.</text>
</comment>
<evidence type="ECO:0000256" key="6">
    <source>
        <dbReference type="ARBA" id="ARBA00023180"/>
    </source>
</evidence>
<feature type="transmembrane region" description="Helical" evidence="7">
    <location>
        <begin position="12"/>
        <end position="33"/>
    </location>
</feature>
<dbReference type="Gene3D" id="3.80.10.10">
    <property type="entry name" value="Ribonuclease Inhibitor"/>
    <property type="match status" value="3"/>
</dbReference>
<evidence type="ECO:0000256" key="2">
    <source>
        <dbReference type="ARBA" id="ARBA00022692"/>
    </source>
</evidence>
<keyword evidence="5 7" id="KW-0472">Membrane</keyword>
<keyword evidence="2 7" id="KW-0812">Transmembrane</keyword>
<organism evidence="8 9">
    <name type="scientific">Tanacetum coccineum</name>
    <dbReference type="NCBI Taxonomy" id="301880"/>
    <lineage>
        <taxon>Eukaryota</taxon>
        <taxon>Viridiplantae</taxon>
        <taxon>Streptophyta</taxon>
        <taxon>Embryophyta</taxon>
        <taxon>Tracheophyta</taxon>
        <taxon>Spermatophyta</taxon>
        <taxon>Magnoliopsida</taxon>
        <taxon>eudicotyledons</taxon>
        <taxon>Gunneridae</taxon>
        <taxon>Pentapetalae</taxon>
        <taxon>asterids</taxon>
        <taxon>campanulids</taxon>
        <taxon>Asterales</taxon>
        <taxon>Asteraceae</taxon>
        <taxon>Asteroideae</taxon>
        <taxon>Anthemideae</taxon>
        <taxon>Anthemidinae</taxon>
        <taxon>Tanacetum</taxon>
    </lineage>
</organism>
<evidence type="ECO:0000256" key="3">
    <source>
        <dbReference type="ARBA" id="ARBA00022729"/>
    </source>
</evidence>
<dbReference type="SUPFAM" id="SSF52047">
    <property type="entry name" value="RNI-like"/>
    <property type="match status" value="1"/>
</dbReference>
<keyword evidence="6" id="KW-0325">Glycoprotein</keyword>
<comment type="subcellular location">
    <subcellularLocation>
        <location evidence="1">Membrane</location>
        <topology evidence="1">Single-pass type I membrane protein</topology>
    </subcellularLocation>
</comment>
<proteinExistence type="predicted"/>
<evidence type="ECO:0000256" key="5">
    <source>
        <dbReference type="ARBA" id="ARBA00023136"/>
    </source>
</evidence>
<reference evidence="8" key="2">
    <citation type="submission" date="2022-01" db="EMBL/GenBank/DDBJ databases">
        <authorList>
            <person name="Yamashiro T."/>
            <person name="Shiraishi A."/>
            <person name="Satake H."/>
            <person name="Nakayama K."/>
        </authorList>
    </citation>
    <scope>NUCLEOTIDE SEQUENCE</scope>
</reference>
<sequence>FCISVQKSRVDFGALIQLLGFTIVVWVHVRFGLASGRACLRVCVSTRRGDNLVTSFSFSVSLFAGVYEVGCDRRNGHVVKLDLRSPISFTGEIVKLYTGNSLRGDIPEFMGSFKRLRYLNLSLRLWGCSPSSSRKSLKIIPFRLSNLTGLMHINLQSNYFHGRIPDFLGTLNAFASIDLSKNSFNTQMPDLFWNLSSLVRLDLSSNMFHEYYQWKPSKYYLLLSQNSFSGPLPPSLSISSLKELDISINRLNGSIPASFGLPSRLECLEFWYNQLSGSIPMSLGKLSNLKKVDISYNSLSGIVSETHFIGLKNLTFLQFSSNLLELNVSSGWIPPFQLQRFSASSCNVGPHFPNWLKTQTNLQFLDLSYSSLVGTLPPFHGSIPESQLMMNSNKFEGSLASFPSNVQLLDLSDNFLSGNVPQTNGTLNPGLIGRLPGCLGNLISLQAIDTNNMISGVVPSSLGNNFFKGPIPFWIGEKLSNLRILNLQSNKFKGKIPQQFCRLEKLQLLSLAQKKITGMIPHCFGNISGMI</sequence>
<keyword evidence="9" id="KW-1185">Reference proteome</keyword>
<dbReference type="Proteomes" id="UP001151760">
    <property type="component" value="Unassembled WGS sequence"/>
</dbReference>
<feature type="non-terminal residue" evidence="8">
    <location>
        <position position="1"/>
    </location>
</feature>
<accession>A0ABQ5DFA4</accession>
<name>A0ABQ5DFA4_9ASTR</name>
<dbReference type="Pfam" id="PF13855">
    <property type="entry name" value="LRR_8"/>
    <property type="match status" value="1"/>
</dbReference>
<evidence type="ECO:0000313" key="8">
    <source>
        <dbReference type="EMBL" id="GJT37940.1"/>
    </source>
</evidence>
<dbReference type="InterPro" id="IPR001611">
    <property type="entry name" value="Leu-rich_rpt"/>
</dbReference>
<dbReference type="InterPro" id="IPR032675">
    <property type="entry name" value="LRR_dom_sf"/>
</dbReference>
<keyword evidence="3" id="KW-0732">Signal</keyword>